<organism evidence="1 2">
    <name type="scientific">Nitratireductor kimnyeongensis</name>
    <dbReference type="NCBI Taxonomy" id="430679"/>
    <lineage>
        <taxon>Bacteria</taxon>
        <taxon>Pseudomonadati</taxon>
        <taxon>Pseudomonadota</taxon>
        <taxon>Alphaproteobacteria</taxon>
        <taxon>Hyphomicrobiales</taxon>
        <taxon>Phyllobacteriaceae</taxon>
        <taxon>Nitratireductor</taxon>
    </lineage>
</organism>
<evidence type="ECO:0000313" key="1">
    <source>
        <dbReference type="EMBL" id="MFC5586264.1"/>
    </source>
</evidence>
<dbReference type="EMBL" id="JBHSNB010000003">
    <property type="protein sequence ID" value="MFC5586264.1"/>
    <property type="molecule type" value="Genomic_DNA"/>
</dbReference>
<keyword evidence="2" id="KW-1185">Reference proteome</keyword>
<dbReference type="RefSeq" id="WP_223021705.1">
    <property type="nucleotide sequence ID" value="NZ_CP078143.1"/>
</dbReference>
<gene>
    <name evidence="1" type="ORF">ACFPOD_14205</name>
</gene>
<name>A0ABW0TAF9_9HYPH</name>
<sequence length="75" mass="8477">MHKSAVILSMIVSMGAHEVEASEMIFHCRAFGAILEIQTESPWRAYTAAYSFLIEKGFPDHPQTLRAISCRLHRS</sequence>
<proteinExistence type="predicted"/>
<reference evidence="2" key="1">
    <citation type="journal article" date="2019" name="Int. J. Syst. Evol. Microbiol.">
        <title>The Global Catalogue of Microorganisms (GCM) 10K type strain sequencing project: providing services to taxonomists for standard genome sequencing and annotation.</title>
        <authorList>
            <consortium name="The Broad Institute Genomics Platform"/>
            <consortium name="The Broad Institute Genome Sequencing Center for Infectious Disease"/>
            <person name="Wu L."/>
            <person name="Ma J."/>
        </authorList>
    </citation>
    <scope>NUCLEOTIDE SEQUENCE [LARGE SCALE GENOMIC DNA]</scope>
    <source>
        <strain evidence="2">JCM 3366</strain>
    </source>
</reference>
<comment type="caution">
    <text evidence="1">The sequence shown here is derived from an EMBL/GenBank/DDBJ whole genome shotgun (WGS) entry which is preliminary data.</text>
</comment>
<dbReference type="Proteomes" id="UP001596107">
    <property type="component" value="Unassembled WGS sequence"/>
</dbReference>
<protein>
    <submittedName>
        <fullName evidence="1">Uncharacterized protein</fullName>
    </submittedName>
</protein>
<evidence type="ECO:0000313" key="2">
    <source>
        <dbReference type="Proteomes" id="UP001596107"/>
    </source>
</evidence>
<accession>A0ABW0TAF9</accession>